<dbReference type="CDD" id="cd03411">
    <property type="entry name" value="Ferrochelatase_N"/>
    <property type="match status" value="1"/>
</dbReference>
<accession>A0A8J2YWJ6</accession>
<dbReference type="UniPathway" id="UPA00252">
    <property type="reaction ID" value="UER00325"/>
</dbReference>
<evidence type="ECO:0000256" key="8">
    <source>
        <dbReference type="RuleBase" id="RU000607"/>
    </source>
</evidence>
<keyword evidence="2 7" id="KW-0408">Iron</keyword>
<dbReference type="InterPro" id="IPR033659">
    <property type="entry name" value="Ferrochelatase_N"/>
</dbReference>
<dbReference type="GO" id="GO:0046872">
    <property type="term" value="F:metal ion binding"/>
    <property type="evidence" value="ECO:0007669"/>
    <property type="project" value="UniProtKB-KW"/>
</dbReference>
<keyword evidence="10" id="KW-1185">Reference proteome</keyword>
<comment type="pathway">
    <text evidence="7 8">Porphyrin-containing compound metabolism; protoheme biosynthesis; protoheme from protoporphyrin-IX: step 1/1.</text>
</comment>
<dbReference type="Gene3D" id="3.40.50.1400">
    <property type="match status" value="2"/>
</dbReference>
<protein>
    <recommendedName>
        <fullName evidence="7 8">Ferrochelatase</fullName>
        <ecNumber evidence="7 8">4.98.1.1</ecNumber>
    </recommendedName>
    <alternativeName>
        <fullName evidence="7">Heme synthase</fullName>
    </alternativeName>
    <alternativeName>
        <fullName evidence="7">Protoheme ferro-lyase</fullName>
    </alternativeName>
</protein>
<comment type="similarity">
    <text evidence="1 7 8">Belongs to the ferrochelatase family.</text>
</comment>
<evidence type="ECO:0000256" key="3">
    <source>
        <dbReference type="ARBA" id="ARBA00023133"/>
    </source>
</evidence>
<dbReference type="GO" id="GO:0006783">
    <property type="term" value="P:heme biosynthetic process"/>
    <property type="evidence" value="ECO:0007669"/>
    <property type="project" value="UniProtKB-UniRule"/>
</dbReference>
<dbReference type="RefSeq" id="WP_189049702.1">
    <property type="nucleotide sequence ID" value="NZ_BMJQ01000012.1"/>
</dbReference>
<keyword evidence="3 7" id="KW-0350">Heme biosynthesis</keyword>
<dbReference type="CDD" id="cd00419">
    <property type="entry name" value="Ferrochelatase_C"/>
    <property type="match status" value="1"/>
</dbReference>
<dbReference type="PANTHER" id="PTHR11108:SF1">
    <property type="entry name" value="FERROCHELATASE, MITOCHONDRIAL"/>
    <property type="match status" value="1"/>
</dbReference>
<comment type="caution">
    <text evidence="9">The sequence shown here is derived from an EMBL/GenBank/DDBJ whole genome shotgun (WGS) entry which is preliminary data.</text>
</comment>
<evidence type="ECO:0000256" key="5">
    <source>
        <dbReference type="ARBA" id="ARBA00023244"/>
    </source>
</evidence>
<keyword evidence="7 8" id="KW-0963">Cytoplasm</keyword>
<dbReference type="SUPFAM" id="SSF53800">
    <property type="entry name" value="Chelatase"/>
    <property type="match status" value="1"/>
</dbReference>
<dbReference type="GO" id="GO:0004325">
    <property type="term" value="F:ferrochelatase activity"/>
    <property type="evidence" value="ECO:0007669"/>
    <property type="project" value="UniProtKB-UniRule"/>
</dbReference>
<sequence>MRTAIILFNLGGPDRLDAVKPFLFNLFNDPAIIGLPQPLRWMVAQLISSRRAPTARSIYEHMGGRSPIVANTEEQARALDALLGLDFKCFIAMRYWHPRARGLVAAVKQWAPDRVLLLPLYPQFSTTTTASSVREWQREAARVGLTVPTTTLCCYPDNAGFVTAVANGVRRGLAQFDPTLKPRVLFSAHGLPKKVIDAGDPYQEQVERSVAAVLAELAMPALDWVICYQSRVGPLEWIGPSTEAEVRRGGADVVPLLVVPIAFVSDHSETLVELDIEYRTLAEERGVPAYVRVPTVGADADFIAGLADEVRRAIAAPEPIRSSAGHRICSTGRSGCPCGQMGS</sequence>
<keyword evidence="4 7" id="KW-0456">Lyase</keyword>
<comment type="catalytic activity">
    <reaction evidence="7 8">
        <text>heme b + 2 H(+) = protoporphyrin IX + Fe(2+)</text>
        <dbReference type="Rhea" id="RHEA:22584"/>
        <dbReference type="ChEBI" id="CHEBI:15378"/>
        <dbReference type="ChEBI" id="CHEBI:29033"/>
        <dbReference type="ChEBI" id="CHEBI:57306"/>
        <dbReference type="ChEBI" id="CHEBI:60344"/>
        <dbReference type="EC" id="4.98.1.1"/>
    </reaction>
</comment>
<dbReference type="Proteomes" id="UP000646365">
    <property type="component" value="Unassembled WGS sequence"/>
</dbReference>
<evidence type="ECO:0000313" key="9">
    <source>
        <dbReference type="EMBL" id="GGF32597.1"/>
    </source>
</evidence>
<evidence type="ECO:0000256" key="7">
    <source>
        <dbReference type="HAMAP-Rule" id="MF_00323"/>
    </source>
</evidence>
<proteinExistence type="inferred from homology"/>
<evidence type="ECO:0000256" key="6">
    <source>
        <dbReference type="ARBA" id="ARBA00024536"/>
    </source>
</evidence>
<keyword evidence="5 7" id="KW-0627">Porphyrin biosynthesis</keyword>
<dbReference type="AlphaFoldDB" id="A0A8J2YWJ6"/>
<evidence type="ECO:0000256" key="2">
    <source>
        <dbReference type="ARBA" id="ARBA00023004"/>
    </source>
</evidence>
<dbReference type="Pfam" id="PF00762">
    <property type="entry name" value="Ferrochelatase"/>
    <property type="match status" value="1"/>
</dbReference>
<name>A0A8J2YWJ6_9PROT</name>
<reference evidence="9" key="1">
    <citation type="journal article" date="2014" name="Int. J. Syst. Evol. Microbiol.">
        <title>Complete genome sequence of Corynebacterium casei LMG S-19264T (=DSM 44701T), isolated from a smear-ripened cheese.</title>
        <authorList>
            <consortium name="US DOE Joint Genome Institute (JGI-PGF)"/>
            <person name="Walter F."/>
            <person name="Albersmeier A."/>
            <person name="Kalinowski J."/>
            <person name="Ruckert C."/>
        </authorList>
    </citation>
    <scope>NUCLEOTIDE SEQUENCE</scope>
    <source>
        <strain evidence="9">CGMCC 1.15725</strain>
    </source>
</reference>
<dbReference type="HAMAP" id="MF_00323">
    <property type="entry name" value="Ferrochelatase"/>
    <property type="match status" value="1"/>
</dbReference>
<comment type="catalytic activity">
    <reaction evidence="6">
        <text>Fe-coproporphyrin III + 2 H(+) = coproporphyrin III + Fe(2+)</text>
        <dbReference type="Rhea" id="RHEA:49572"/>
        <dbReference type="ChEBI" id="CHEBI:15378"/>
        <dbReference type="ChEBI" id="CHEBI:29033"/>
        <dbReference type="ChEBI" id="CHEBI:68438"/>
        <dbReference type="ChEBI" id="CHEBI:131725"/>
        <dbReference type="EC" id="4.99.1.9"/>
    </reaction>
    <physiologicalReaction direction="right-to-left" evidence="6">
        <dbReference type="Rhea" id="RHEA:49574"/>
    </physiologicalReaction>
</comment>
<evidence type="ECO:0000313" key="10">
    <source>
        <dbReference type="Proteomes" id="UP000646365"/>
    </source>
</evidence>
<dbReference type="NCBIfam" id="TIGR00109">
    <property type="entry name" value="hemH"/>
    <property type="match status" value="1"/>
</dbReference>
<keyword evidence="7" id="KW-0479">Metal-binding</keyword>
<comment type="subcellular location">
    <subcellularLocation>
        <location evidence="7 8">Cytoplasm</location>
    </subcellularLocation>
</comment>
<feature type="binding site" evidence="7">
    <location>
        <position position="189"/>
    </location>
    <ligand>
        <name>Fe(2+)</name>
        <dbReference type="ChEBI" id="CHEBI:29033"/>
    </ligand>
</feature>
<gene>
    <name evidence="7 9" type="primary">hemH</name>
    <name evidence="9" type="ORF">GCM10011611_43480</name>
</gene>
<reference evidence="9" key="2">
    <citation type="submission" date="2020-09" db="EMBL/GenBank/DDBJ databases">
        <authorList>
            <person name="Sun Q."/>
            <person name="Zhou Y."/>
        </authorList>
    </citation>
    <scope>NUCLEOTIDE SEQUENCE</scope>
    <source>
        <strain evidence="9">CGMCC 1.15725</strain>
    </source>
</reference>
<dbReference type="PROSITE" id="PS00534">
    <property type="entry name" value="FERROCHELATASE"/>
    <property type="match status" value="1"/>
</dbReference>
<dbReference type="PANTHER" id="PTHR11108">
    <property type="entry name" value="FERROCHELATASE"/>
    <property type="match status" value="1"/>
</dbReference>
<dbReference type="InterPro" id="IPR001015">
    <property type="entry name" value="Ferrochelatase"/>
</dbReference>
<organism evidence="9 10">
    <name type="scientific">Aliidongia dinghuensis</name>
    <dbReference type="NCBI Taxonomy" id="1867774"/>
    <lineage>
        <taxon>Bacteria</taxon>
        <taxon>Pseudomonadati</taxon>
        <taxon>Pseudomonadota</taxon>
        <taxon>Alphaproteobacteria</taxon>
        <taxon>Rhodospirillales</taxon>
        <taxon>Dongiaceae</taxon>
        <taxon>Aliidongia</taxon>
    </lineage>
</organism>
<dbReference type="InterPro" id="IPR019772">
    <property type="entry name" value="Ferrochelatase_AS"/>
</dbReference>
<comment type="function">
    <text evidence="7 8">Catalyzes the ferrous insertion into protoporphyrin IX.</text>
</comment>
<feature type="binding site" evidence="7">
    <location>
        <position position="269"/>
    </location>
    <ligand>
        <name>Fe(2+)</name>
        <dbReference type="ChEBI" id="CHEBI:29033"/>
    </ligand>
</feature>
<evidence type="ECO:0000256" key="1">
    <source>
        <dbReference type="ARBA" id="ARBA00007718"/>
    </source>
</evidence>
<dbReference type="InterPro" id="IPR033644">
    <property type="entry name" value="Ferrochelatase_C"/>
</dbReference>
<dbReference type="EMBL" id="BMJQ01000012">
    <property type="protein sequence ID" value="GGF32597.1"/>
    <property type="molecule type" value="Genomic_DNA"/>
</dbReference>
<evidence type="ECO:0000256" key="4">
    <source>
        <dbReference type="ARBA" id="ARBA00023239"/>
    </source>
</evidence>
<dbReference type="GO" id="GO:0005737">
    <property type="term" value="C:cytoplasm"/>
    <property type="evidence" value="ECO:0007669"/>
    <property type="project" value="UniProtKB-SubCell"/>
</dbReference>
<dbReference type="EC" id="4.98.1.1" evidence="7 8"/>